<feature type="region of interest" description="Disordered" evidence="2">
    <location>
        <begin position="77"/>
        <end position="120"/>
    </location>
</feature>
<dbReference type="AlphaFoldDB" id="A0A813ET51"/>
<evidence type="ECO:0000256" key="2">
    <source>
        <dbReference type="SAM" id="MobiDB-lite"/>
    </source>
</evidence>
<dbReference type="PANTHER" id="PTHR21448">
    <property type="entry name" value="SMOOTH MUSCLE MYOSIN HEAVY CHAIN-RELATED"/>
    <property type="match status" value="1"/>
</dbReference>
<keyword evidence="4" id="KW-1185">Reference proteome</keyword>
<reference evidence="3" key="1">
    <citation type="submission" date="2021-02" db="EMBL/GenBank/DDBJ databases">
        <authorList>
            <person name="Dougan E. K."/>
            <person name="Rhodes N."/>
            <person name="Thang M."/>
            <person name="Chan C."/>
        </authorList>
    </citation>
    <scope>NUCLEOTIDE SEQUENCE</scope>
</reference>
<evidence type="ECO:0000313" key="4">
    <source>
        <dbReference type="Proteomes" id="UP000654075"/>
    </source>
</evidence>
<feature type="compositionally biased region" description="Basic and acidic residues" evidence="2">
    <location>
        <begin position="84"/>
        <end position="110"/>
    </location>
</feature>
<proteinExistence type="predicted"/>
<sequence>MSKQLGALTAQVLRPNMSVGGLITGKQQQEDVQRAENELRVLRDELMMKIQENEDLHMRVYEAQKQHDDEAQNLRDAAAGSGQELERSSSELETRRREVERLSGENRDMAQRISSLDGQVSASATLSESLRSSLDSERHQARSTVDALQSRLSRWVPFDDTKFESWNSWSLGVTQGRIALRREEVLHQLHSAVSEVCKQTSGALQMWPGVLNSSSDEESATRLRIRTRMADTTQRLAALIGEAVPEIVRALCTSRVALDANQSTFRRRSTELLREHRRWVTYQSLLLLHEGQSTFAGRSSQEEALAQSFVDCLWRLHRCVRALFARLRVVLILPALQTKDSSKAHFDLARKALLKKSGDLGLADAICDDSAASLEKQAARLLSRVRTGIED</sequence>
<evidence type="ECO:0000256" key="1">
    <source>
        <dbReference type="SAM" id="Coils"/>
    </source>
</evidence>
<protein>
    <submittedName>
        <fullName evidence="3">Uncharacterized protein</fullName>
    </submittedName>
</protein>
<comment type="caution">
    <text evidence="3">The sequence shown here is derived from an EMBL/GenBank/DDBJ whole genome shotgun (WGS) entry which is preliminary data.</text>
</comment>
<feature type="non-terminal residue" evidence="3">
    <location>
        <position position="391"/>
    </location>
</feature>
<evidence type="ECO:0000313" key="3">
    <source>
        <dbReference type="EMBL" id="CAE8603886.1"/>
    </source>
</evidence>
<dbReference type="GO" id="GO:0016020">
    <property type="term" value="C:membrane"/>
    <property type="evidence" value="ECO:0007669"/>
    <property type="project" value="TreeGrafter"/>
</dbReference>
<dbReference type="OrthoDB" id="442203at2759"/>
<dbReference type="PANTHER" id="PTHR21448:SF0">
    <property type="entry name" value="PROTEIN PHOSPHATASE 1 REGULATORY SUBUNIT 21"/>
    <property type="match status" value="1"/>
</dbReference>
<dbReference type="EMBL" id="CAJNNV010015841">
    <property type="protein sequence ID" value="CAE8603886.1"/>
    <property type="molecule type" value="Genomic_DNA"/>
</dbReference>
<keyword evidence="1" id="KW-0175">Coiled coil</keyword>
<dbReference type="GO" id="GO:0005769">
    <property type="term" value="C:early endosome"/>
    <property type="evidence" value="ECO:0007669"/>
    <property type="project" value="TreeGrafter"/>
</dbReference>
<gene>
    <name evidence="3" type="ORF">PGLA1383_LOCUS22086</name>
</gene>
<feature type="coiled-coil region" evidence="1">
    <location>
        <begin position="25"/>
        <end position="52"/>
    </location>
</feature>
<name>A0A813ET51_POLGL</name>
<accession>A0A813ET51</accession>
<dbReference type="Proteomes" id="UP000654075">
    <property type="component" value="Unassembled WGS sequence"/>
</dbReference>
<organism evidence="3 4">
    <name type="scientific">Polarella glacialis</name>
    <name type="common">Dinoflagellate</name>
    <dbReference type="NCBI Taxonomy" id="89957"/>
    <lineage>
        <taxon>Eukaryota</taxon>
        <taxon>Sar</taxon>
        <taxon>Alveolata</taxon>
        <taxon>Dinophyceae</taxon>
        <taxon>Suessiales</taxon>
        <taxon>Suessiaceae</taxon>
        <taxon>Polarella</taxon>
    </lineage>
</organism>
<dbReference type="InterPro" id="IPR040024">
    <property type="entry name" value="PPP1R21"/>
</dbReference>